<keyword evidence="2" id="KW-1003">Cell membrane</keyword>
<feature type="transmembrane region" description="Helical" evidence="6">
    <location>
        <begin position="86"/>
        <end position="106"/>
    </location>
</feature>
<dbReference type="PANTHER" id="PTHR30482">
    <property type="entry name" value="HIGH-AFFINITY BRANCHED-CHAIN AMINO ACID TRANSPORT SYSTEM PERMEASE"/>
    <property type="match status" value="1"/>
</dbReference>
<feature type="transmembrane region" description="Helical" evidence="6">
    <location>
        <begin position="113"/>
        <end position="132"/>
    </location>
</feature>
<accession>A0A7V4WLA0</accession>
<keyword evidence="5 6" id="KW-0472">Membrane</keyword>
<dbReference type="EMBL" id="DTIY01000032">
    <property type="protein sequence ID" value="HGY39183.1"/>
    <property type="molecule type" value="Genomic_DNA"/>
</dbReference>
<evidence type="ECO:0000256" key="5">
    <source>
        <dbReference type="ARBA" id="ARBA00023136"/>
    </source>
</evidence>
<dbReference type="GO" id="GO:0015658">
    <property type="term" value="F:branched-chain amino acid transmembrane transporter activity"/>
    <property type="evidence" value="ECO:0007669"/>
    <property type="project" value="InterPro"/>
</dbReference>
<gene>
    <name evidence="7" type="ORF">ENW11_05185</name>
</gene>
<organism evidence="7">
    <name type="scientific">Candidatus Caldatribacterium saccharofermentans</name>
    <dbReference type="NCBI Taxonomy" id="1454753"/>
    <lineage>
        <taxon>Bacteria</taxon>
        <taxon>Pseudomonadati</taxon>
        <taxon>Atribacterota</taxon>
        <taxon>Atribacteria</taxon>
        <taxon>Atribacterales</taxon>
        <taxon>Candidatus Caldatribacteriaceae</taxon>
        <taxon>Candidatus Caldatribacterium</taxon>
    </lineage>
</organism>
<dbReference type="InterPro" id="IPR043428">
    <property type="entry name" value="LivM-like"/>
</dbReference>
<feature type="transmembrane region" description="Helical" evidence="6">
    <location>
        <begin position="34"/>
        <end position="51"/>
    </location>
</feature>
<dbReference type="PANTHER" id="PTHR30482:SF17">
    <property type="entry name" value="ABC TRANSPORTER ATP-BINDING PROTEIN"/>
    <property type="match status" value="1"/>
</dbReference>
<feature type="transmembrane region" description="Helical" evidence="6">
    <location>
        <begin position="63"/>
        <end position="80"/>
    </location>
</feature>
<dbReference type="CDD" id="cd06581">
    <property type="entry name" value="TM_PBP1_LivM_like"/>
    <property type="match status" value="1"/>
</dbReference>
<dbReference type="Pfam" id="PF02653">
    <property type="entry name" value="BPD_transp_2"/>
    <property type="match status" value="1"/>
</dbReference>
<evidence type="ECO:0000256" key="2">
    <source>
        <dbReference type="ARBA" id="ARBA00022475"/>
    </source>
</evidence>
<evidence type="ECO:0000313" key="7">
    <source>
        <dbReference type="EMBL" id="HGY39183.1"/>
    </source>
</evidence>
<evidence type="ECO:0000256" key="1">
    <source>
        <dbReference type="ARBA" id="ARBA00004651"/>
    </source>
</evidence>
<evidence type="ECO:0000256" key="6">
    <source>
        <dbReference type="SAM" id="Phobius"/>
    </source>
</evidence>
<dbReference type="GO" id="GO:0005886">
    <property type="term" value="C:plasma membrane"/>
    <property type="evidence" value="ECO:0007669"/>
    <property type="project" value="UniProtKB-SubCell"/>
</dbReference>
<keyword evidence="4 6" id="KW-1133">Transmembrane helix</keyword>
<evidence type="ECO:0000256" key="3">
    <source>
        <dbReference type="ARBA" id="ARBA00022692"/>
    </source>
</evidence>
<proteinExistence type="predicted"/>
<reference evidence="7" key="1">
    <citation type="journal article" date="2020" name="mSystems">
        <title>Genome- and Community-Level Interaction Insights into Carbon Utilization and Element Cycling Functions of Hydrothermarchaeota in Hydrothermal Sediment.</title>
        <authorList>
            <person name="Zhou Z."/>
            <person name="Liu Y."/>
            <person name="Xu W."/>
            <person name="Pan J."/>
            <person name="Luo Z.H."/>
            <person name="Li M."/>
        </authorList>
    </citation>
    <scope>NUCLEOTIDE SEQUENCE [LARGE SCALE GENOMIC DNA]</scope>
    <source>
        <strain evidence="7">SpSt-82</strain>
    </source>
</reference>
<sequence>MRLNEGILSGHWMKLVLVFGIFLLLAYLVTPFRVADYIIFCIFVLGFDLLYGHMGKLSFGHMLYLGTGAYFGLFLGNLIGHNPLSILLFGFLSAFLLGLLIGSIAVRTSEAAFALINLAFNQVGYFLVLVPLNPWTRGDDGLPVPILNVGPIDLNVPVHRFFFFLGFLLLVLYVLSRLIDSPFGLLMHAIRDNELRVNFLGYDALRYQWVNFAISAGIAGLAGAMFGLNYGYVTPSFMDPHRNVEVVFASLIGGSGNLLGAVLGGIVYMLISNFIADIIVRWELFLGVILLILVFRFPRGVWGFVSRFSQGRNRT</sequence>
<feature type="transmembrane region" description="Helical" evidence="6">
    <location>
        <begin position="12"/>
        <end position="28"/>
    </location>
</feature>
<evidence type="ECO:0000256" key="4">
    <source>
        <dbReference type="ARBA" id="ARBA00022989"/>
    </source>
</evidence>
<comment type="caution">
    <text evidence="7">The sequence shown here is derived from an EMBL/GenBank/DDBJ whole genome shotgun (WGS) entry which is preliminary data.</text>
</comment>
<dbReference type="InterPro" id="IPR001851">
    <property type="entry name" value="ABC_transp_permease"/>
</dbReference>
<dbReference type="AlphaFoldDB" id="A0A7V4WLA0"/>
<feature type="transmembrane region" description="Helical" evidence="6">
    <location>
        <begin position="161"/>
        <end position="179"/>
    </location>
</feature>
<protein>
    <submittedName>
        <fullName evidence="7">Branched-chain amino acid ABC transporter permease</fullName>
    </submittedName>
</protein>
<name>A0A7V4WLA0_9BACT</name>
<feature type="transmembrane region" description="Helical" evidence="6">
    <location>
        <begin position="278"/>
        <end position="297"/>
    </location>
</feature>
<keyword evidence="3 6" id="KW-0812">Transmembrane</keyword>
<feature type="transmembrane region" description="Helical" evidence="6">
    <location>
        <begin position="209"/>
        <end position="228"/>
    </location>
</feature>
<comment type="subcellular location">
    <subcellularLocation>
        <location evidence="1">Cell membrane</location>
        <topology evidence="1">Multi-pass membrane protein</topology>
    </subcellularLocation>
</comment>
<feature type="transmembrane region" description="Helical" evidence="6">
    <location>
        <begin position="248"/>
        <end position="271"/>
    </location>
</feature>